<feature type="region of interest" description="Disordered" evidence="7">
    <location>
        <begin position="393"/>
        <end position="475"/>
    </location>
</feature>
<dbReference type="InterPro" id="IPR017441">
    <property type="entry name" value="Protein_kinase_ATP_BS"/>
</dbReference>
<feature type="compositionally biased region" description="Low complexity" evidence="7">
    <location>
        <begin position="320"/>
        <end position="331"/>
    </location>
</feature>
<feature type="binding site" evidence="6">
    <location>
        <position position="51"/>
    </location>
    <ligand>
        <name>ATP</name>
        <dbReference type="ChEBI" id="CHEBI:30616"/>
    </ligand>
</feature>
<feature type="region of interest" description="Disordered" evidence="7">
    <location>
        <begin position="320"/>
        <end position="340"/>
    </location>
</feature>
<feature type="domain" description="Protein kinase" evidence="8">
    <location>
        <begin position="22"/>
        <end position="267"/>
    </location>
</feature>
<name>A0A561SET2_9ACTN</name>
<evidence type="ECO:0000256" key="6">
    <source>
        <dbReference type="PROSITE-ProRule" id="PRU10141"/>
    </source>
</evidence>
<dbReference type="InterPro" id="IPR008271">
    <property type="entry name" value="Ser/Thr_kinase_AS"/>
</dbReference>
<dbReference type="Proteomes" id="UP000317940">
    <property type="component" value="Unassembled WGS sequence"/>
</dbReference>
<dbReference type="PROSITE" id="PS00108">
    <property type="entry name" value="PROTEIN_KINASE_ST"/>
    <property type="match status" value="1"/>
</dbReference>
<evidence type="ECO:0000313" key="10">
    <source>
        <dbReference type="Proteomes" id="UP000317940"/>
    </source>
</evidence>
<dbReference type="InterPro" id="IPR011009">
    <property type="entry name" value="Kinase-like_dom_sf"/>
</dbReference>
<dbReference type="Pfam" id="PF00069">
    <property type="entry name" value="Pkinase"/>
    <property type="match status" value="1"/>
</dbReference>
<keyword evidence="3 6" id="KW-0547">Nucleotide-binding</keyword>
<sequence length="590" mass="59200">MMNSPTQHRQDPADGQWTLPGYTHERELGSGGSGRVVLARHEATGTRVAVKYLSAAVEDTTRFRAEAELLGALRSPHVTRFYEYVEGPRGAAIVMEVVEGLSLRALLRQAGTTSPQAALVVLKGSLLGLAAAHRAGVVHRDYKPENVLVTADGASKLVDFGVALRDGRKGSIAGTPMYMAPEQWAGKPAAPSADVYAATVTFFECLTGSRPYNGATPTELAIKHTEAPIPDELVPEPVRALVRAGLAKTPQERPADAAAMVEQLEELAGAGYGADWQERGRDGLAALVALLPLALLPSGGAAPAGTTALATTVLGAAPPDALPADPAADRLPAPRRRPGRRSKLVAGAVGVALLGGALVGTALAEGPGAAGTTTVNAPAPELTTTLAPVADTAAPVPGATASPTGSASATPSATASASASALASASTPAKVTPEPGTGTARPAPSTPAVPVATAPGTPPTAAPSGPPTAAPTSAAASPSPAAVLRVLTVAVSGYGCYGNYGTSGTVTVTTDGAAAGTLTVSWVDGGTTRTVVATQAYALAKGQRSFSFPVSHVFADNASYWGLQVGTSPAAARGQGGYQEVAAYLCNPPR</sequence>
<dbReference type="SUPFAM" id="SSF56112">
    <property type="entry name" value="Protein kinase-like (PK-like)"/>
    <property type="match status" value="1"/>
</dbReference>
<proteinExistence type="predicted"/>
<keyword evidence="4 9" id="KW-0418">Kinase</keyword>
<keyword evidence="1" id="KW-0723">Serine/threonine-protein kinase</keyword>
<keyword evidence="2" id="KW-0808">Transferase</keyword>
<protein>
    <submittedName>
        <fullName evidence="9">Serine/threonine-protein kinase</fullName>
    </submittedName>
</protein>
<reference evidence="9 10" key="1">
    <citation type="submission" date="2019-06" db="EMBL/GenBank/DDBJ databases">
        <title>Sequencing the genomes of 1000 actinobacteria strains.</title>
        <authorList>
            <person name="Klenk H.-P."/>
        </authorList>
    </citation>
    <scope>NUCLEOTIDE SEQUENCE [LARGE SCALE GENOMIC DNA]</scope>
    <source>
        <strain evidence="9 10">DSM 44826</strain>
    </source>
</reference>
<dbReference type="Gene3D" id="1.10.510.10">
    <property type="entry name" value="Transferase(Phosphotransferase) domain 1"/>
    <property type="match status" value="1"/>
</dbReference>
<feature type="compositionally biased region" description="Pro residues" evidence="7">
    <location>
        <begin position="456"/>
        <end position="469"/>
    </location>
</feature>
<dbReference type="AlphaFoldDB" id="A0A561SET2"/>
<accession>A0A561SET2</accession>
<dbReference type="RefSeq" id="WP_246214210.1">
    <property type="nucleotide sequence ID" value="NZ_BAAAMZ010000049.1"/>
</dbReference>
<dbReference type="PROSITE" id="PS50011">
    <property type="entry name" value="PROTEIN_KINASE_DOM"/>
    <property type="match status" value="1"/>
</dbReference>
<evidence type="ECO:0000256" key="7">
    <source>
        <dbReference type="SAM" id="MobiDB-lite"/>
    </source>
</evidence>
<keyword evidence="5 6" id="KW-0067">ATP-binding</keyword>
<dbReference type="CDD" id="cd14014">
    <property type="entry name" value="STKc_PknB_like"/>
    <property type="match status" value="1"/>
</dbReference>
<evidence type="ECO:0000256" key="1">
    <source>
        <dbReference type="ARBA" id="ARBA00022527"/>
    </source>
</evidence>
<keyword evidence="10" id="KW-1185">Reference proteome</keyword>
<feature type="compositionally biased region" description="Low complexity" evidence="7">
    <location>
        <begin position="397"/>
        <end position="429"/>
    </location>
</feature>
<dbReference type="EMBL" id="VIWT01000006">
    <property type="protein sequence ID" value="TWF73376.1"/>
    <property type="molecule type" value="Genomic_DNA"/>
</dbReference>
<dbReference type="InterPro" id="IPR000719">
    <property type="entry name" value="Prot_kinase_dom"/>
</dbReference>
<dbReference type="PROSITE" id="PS00107">
    <property type="entry name" value="PROTEIN_KINASE_ATP"/>
    <property type="match status" value="1"/>
</dbReference>
<organism evidence="9 10">
    <name type="scientific">Kitasatospora viridis</name>
    <dbReference type="NCBI Taxonomy" id="281105"/>
    <lineage>
        <taxon>Bacteria</taxon>
        <taxon>Bacillati</taxon>
        <taxon>Actinomycetota</taxon>
        <taxon>Actinomycetes</taxon>
        <taxon>Kitasatosporales</taxon>
        <taxon>Streptomycetaceae</taxon>
        <taxon>Kitasatospora</taxon>
    </lineage>
</organism>
<gene>
    <name evidence="9" type="ORF">FHX73_16527</name>
</gene>
<evidence type="ECO:0000313" key="9">
    <source>
        <dbReference type="EMBL" id="TWF73376.1"/>
    </source>
</evidence>
<feature type="compositionally biased region" description="Low complexity" evidence="7">
    <location>
        <begin position="442"/>
        <end position="455"/>
    </location>
</feature>
<evidence type="ECO:0000256" key="2">
    <source>
        <dbReference type="ARBA" id="ARBA00022679"/>
    </source>
</evidence>
<dbReference type="GO" id="GO:0004674">
    <property type="term" value="F:protein serine/threonine kinase activity"/>
    <property type="evidence" value="ECO:0007669"/>
    <property type="project" value="UniProtKB-KW"/>
</dbReference>
<evidence type="ECO:0000259" key="8">
    <source>
        <dbReference type="PROSITE" id="PS50011"/>
    </source>
</evidence>
<dbReference type="PANTHER" id="PTHR24350">
    <property type="entry name" value="SERINE/THREONINE-PROTEIN KINASE IAL-RELATED"/>
    <property type="match status" value="1"/>
</dbReference>
<feature type="region of interest" description="Disordered" evidence="7">
    <location>
        <begin position="1"/>
        <end position="33"/>
    </location>
</feature>
<evidence type="ECO:0000256" key="4">
    <source>
        <dbReference type="ARBA" id="ARBA00022777"/>
    </source>
</evidence>
<dbReference type="InterPro" id="IPR030616">
    <property type="entry name" value="Aur-like"/>
</dbReference>
<comment type="caution">
    <text evidence="9">The sequence shown here is derived from an EMBL/GenBank/DDBJ whole genome shotgun (WGS) entry which is preliminary data.</text>
</comment>
<evidence type="ECO:0000256" key="5">
    <source>
        <dbReference type="ARBA" id="ARBA00022840"/>
    </source>
</evidence>
<evidence type="ECO:0000256" key="3">
    <source>
        <dbReference type="ARBA" id="ARBA00022741"/>
    </source>
</evidence>
<dbReference type="GO" id="GO:0005524">
    <property type="term" value="F:ATP binding"/>
    <property type="evidence" value="ECO:0007669"/>
    <property type="project" value="UniProtKB-UniRule"/>
</dbReference>